<comment type="subcellular location">
    <subcellularLocation>
        <location evidence="1">Membrane</location>
    </subcellularLocation>
</comment>
<dbReference type="AlphaFoldDB" id="A0AA88LKG2"/>
<proteinExistence type="predicted"/>
<dbReference type="Gene3D" id="2.60.40.10">
    <property type="entry name" value="Immunoglobulins"/>
    <property type="match status" value="1"/>
</dbReference>
<name>A0AA88LKG2_CHASR</name>
<evidence type="ECO:0000256" key="3">
    <source>
        <dbReference type="ARBA" id="ARBA00023136"/>
    </source>
</evidence>
<evidence type="ECO:0000256" key="5">
    <source>
        <dbReference type="SAM" id="Phobius"/>
    </source>
</evidence>
<feature type="chain" id="PRO_5041647920" evidence="6">
    <location>
        <begin position="24"/>
        <end position="293"/>
    </location>
</feature>
<dbReference type="InterPro" id="IPR013783">
    <property type="entry name" value="Ig-like_fold"/>
</dbReference>
<reference evidence="7" key="1">
    <citation type="submission" date="2023-07" db="EMBL/GenBank/DDBJ databases">
        <title>Chromosome-level Genome Assembly of Striped Snakehead (Channa striata).</title>
        <authorList>
            <person name="Liu H."/>
        </authorList>
    </citation>
    <scope>NUCLEOTIDE SEQUENCE</scope>
    <source>
        <strain evidence="7">Gz</strain>
        <tissue evidence="7">Muscle</tissue>
    </source>
</reference>
<evidence type="ECO:0000256" key="4">
    <source>
        <dbReference type="SAM" id="MobiDB-lite"/>
    </source>
</evidence>
<feature type="transmembrane region" description="Helical" evidence="5">
    <location>
        <begin position="153"/>
        <end position="173"/>
    </location>
</feature>
<feature type="region of interest" description="Disordered" evidence="4">
    <location>
        <begin position="265"/>
        <end position="293"/>
    </location>
</feature>
<keyword evidence="2 5" id="KW-0812">Transmembrane</keyword>
<keyword evidence="8" id="KW-1185">Reference proteome</keyword>
<dbReference type="Proteomes" id="UP001187415">
    <property type="component" value="Unassembled WGS sequence"/>
</dbReference>
<dbReference type="PANTHER" id="PTHR11860">
    <property type="entry name" value="POLYMERIC-IMMUNOGLOBULIN RECEPTOR"/>
    <property type="match status" value="1"/>
</dbReference>
<protein>
    <submittedName>
        <fullName evidence="7">Uncharacterized protein</fullName>
    </submittedName>
</protein>
<organism evidence="7 8">
    <name type="scientific">Channa striata</name>
    <name type="common">Snakehead murrel</name>
    <name type="synonym">Ophicephalus striatus</name>
    <dbReference type="NCBI Taxonomy" id="64152"/>
    <lineage>
        <taxon>Eukaryota</taxon>
        <taxon>Metazoa</taxon>
        <taxon>Chordata</taxon>
        <taxon>Craniata</taxon>
        <taxon>Vertebrata</taxon>
        <taxon>Euteleostomi</taxon>
        <taxon>Actinopterygii</taxon>
        <taxon>Neopterygii</taxon>
        <taxon>Teleostei</taxon>
        <taxon>Neoteleostei</taxon>
        <taxon>Acanthomorphata</taxon>
        <taxon>Anabantaria</taxon>
        <taxon>Anabantiformes</taxon>
        <taxon>Channoidei</taxon>
        <taxon>Channidae</taxon>
        <taxon>Channa</taxon>
    </lineage>
</organism>
<feature type="signal peptide" evidence="6">
    <location>
        <begin position="1"/>
        <end position="23"/>
    </location>
</feature>
<evidence type="ECO:0000256" key="6">
    <source>
        <dbReference type="SAM" id="SignalP"/>
    </source>
</evidence>
<comment type="caution">
    <text evidence="7">The sequence shown here is derived from an EMBL/GenBank/DDBJ whole genome shotgun (WGS) entry which is preliminary data.</text>
</comment>
<evidence type="ECO:0000313" key="7">
    <source>
        <dbReference type="EMBL" id="KAK2815927.1"/>
    </source>
</evidence>
<dbReference type="InterPro" id="IPR050671">
    <property type="entry name" value="CD300_family_receptors"/>
</dbReference>
<gene>
    <name evidence="7" type="ORF">Q5P01_026394</name>
</gene>
<dbReference type="GO" id="GO:0004888">
    <property type="term" value="F:transmembrane signaling receptor activity"/>
    <property type="evidence" value="ECO:0007669"/>
    <property type="project" value="TreeGrafter"/>
</dbReference>
<keyword evidence="5" id="KW-1133">Transmembrane helix</keyword>
<dbReference type="SUPFAM" id="SSF48726">
    <property type="entry name" value="Immunoglobulin"/>
    <property type="match status" value="1"/>
</dbReference>
<evidence type="ECO:0000313" key="8">
    <source>
        <dbReference type="Proteomes" id="UP001187415"/>
    </source>
</evidence>
<feature type="compositionally biased region" description="Polar residues" evidence="4">
    <location>
        <begin position="269"/>
        <end position="293"/>
    </location>
</feature>
<dbReference type="GO" id="GO:0005886">
    <property type="term" value="C:plasma membrane"/>
    <property type="evidence" value="ECO:0007669"/>
    <property type="project" value="TreeGrafter"/>
</dbReference>
<dbReference type="EMBL" id="JAUPFM010000022">
    <property type="protein sequence ID" value="KAK2815927.1"/>
    <property type="molecule type" value="Genomic_DNA"/>
</dbReference>
<evidence type="ECO:0000256" key="2">
    <source>
        <dbReference type="ARBA" id="ARBA00022692"/>
    </source>
</evidence>
<accession>A0AA88LKG2</accession>
<keyword evidence="3 5" id="KW-0472">Membrane</keyword>
<evidence type="ECO:0000256" key="1">
    <source>
        <dbReference type="ARBA" id="ARBA00004370"/>
    </source>
</evidence>
<sequence>MFTAVNMFVCAVFVFSALTIVEMRSLSITEDKHVIIKAEFGKTEHKDRIHVKNTGYVLSVTFTDLRKSDSKTYYCGVEKYGQDRYVKVNLQVIDAVAPGPSKTATTASVVSTVSSAVTHSSMSSSSSDTVTHLSHTIFHTTSTAARTTGLGSLPYLFIGLTIIITILVVLLKLMRDMNRRKLLTLRTDSPQAEETEYHDIRFEDDRTESSPVDVSAVYVFTDVPSDSVYANYSYQQDRACAESRVTDPQPDLVYSLAQLPEEQIKLTEQPKTNVSESSKDTTLYSLIPLQQET</sequence>
<dbReference type="PANTHER" id="PTHR11860:SF87">
    <property type="entry name" value="CMRF35-LIKE MOLECULE 8"/>
    <property type="match status" value="1"/>
</dbReference>
<keyword evidence="6" id="KW-0732">Signal</keyword>
<dbReference type="InterPro" id="IPR036179">
    <property type="entry name" value="Ig-like_dom_sf"/>
</dbReference>